<comment type="similarity">
    <text evidence="2">Belongs to the ABC transporter superfamily.</text>
</comment>
<evidence type="ECO:0000259" key="9">
    <source>
        <dbReference type="PROSITE" id="PS50893"/>
    </source>
</evidence>
<gene>
    <name evidence="10" type="primary">glnQ2</name>
    <name evidence="10" type="ordered locus">HRM2_14050</name>
</gene>
<dbReference type="STRING" id="177437.HRM2_14050"/>
<sequence>MSTILEVKNLTKKFVDNEVLKNVSFELEKGETLAVIGSSGSGKSTLLRCLNHLSAPDSGQILLEGVDITTPGTDINKVRADMGFVFQDFNLFTHLTILENVMFGPLRVRKLSKNEARQIAMEEIRKVGMADKIGAYPAQLSGGQQQRISIARALALRPKLILFDEPTSALDPELTGEVLSVMTALAKEGMTAIVVTHEMGFARSVADKVIFIDQGLIVEQGCPKKMFAAPQHERTRLFLNNFGGLE</sequence>
<dbReference type="GO" id="GO:0016887">
    <property type="term" value="F:ATP hydrolysis activity"/>
    <property type="evidence" value="ECO:0007669"/>
    <property type="project" value="InterPro"/>
</dbReference>
<keyword evidence="5" id="KW-0547">Nucleotide-binding</keyword>
<dbReference type="PROSITE" id="PS50893">
    <property type="entry name" value="ABC_TRANSPORTER_2"/>
    <property type="match status" value="1"/>
</dbReference>
<dbReference type="PANTHER" id="PTHR43166:SF9">
    <property type="entry name" value="GLUTAMATE_ASPARTATE IMPORT ATP-BINDING PROTEIN GLTL"/>
    <property type="match status" value="1"/>
</dbReference>
<comment type="subcellular location">
    <subcellularLocation>
        <location evidence="1">Cell membrane</location>
        <topology evidence="1">Peripheral membrane protein</topology>
    </subcellularLocation>
</comment>
<dbReference type="FunFam" id="3.40.50.300:FF:000020">
    <property type="entry name" value="Amino acid ABC transporter ATP-binding component"/>
    <property type="match status" value="1"/>
</dbReference>
<dbReference type="SUPFAM" id="SSF52540">
    <property type="entry name" value="P-loop containing nucleoside triphosphate hydrolases"/>
    <property type="match status" value="1"/>
</dbReference>
<keyword evidence="6" id="KW-0067">ATP-binding</keyword>
<keyword evidence="3" id="KW-0813">Transport</keyword>
<dbReference type="PANTHER" id="PTHR43166">
    <property type="entry name" value="AMINO ACID IMPORT ATP-BINDING PROTEIN"/>
    <property type="match status" value="1"/>
</dbReference>
<dbReference type="CDD" id="cd03262">
    <property type="entry name" value="ABC_HisP_GlnQ"/>
    <property type="match status" value="1"/>
</dbReference>
<keyword evidence="8" id="KW-0472">Membrane</keyword>
<dbReference type="SMART" id="SM00382">
    <property type="entry name" value="AAA"/>
    <property type="match status" value="1"/>
</dbReference>
<organism evidence="10 11">
    <name type="scientific">Desulforapulum autotrophicum (strain ATCC 43914 / DSM 3382 / VKM B-1955 / HRM2)</name>
    <name type="common">Desulfobacterium autotrophicum</name>
    <dbReference type="NCBI Taxonomy" id="177437"/>
    <lineage>
        <taxon>Bacteria</taxon>
        <taxon>Pseudomonadati</taxon>
        <taxon>Thermodesulfobacteriota</taxon>
        <taxon>Desulfobacteria</taxon>
        <taxon>Desulfobacterales</taxon>
        <taxon>Desulfobacteraceae</taxon>
        <taxon>Desulforapulum</taxon>
    </lineage>
</organism>
<dbReference type="KEGG" id="dat:HRM2_14050"/>
<accession>C0Q9F0</accession>
<evidence type="ECO:0000256" key="5">
    <source>
        <dbReference type="ARBA" id="ARBA00022741"/>
    </source>
</evidence>
<evidence type="ECO:0000256" key="1">
    <source>
        <dbReference type="ARBA" id="ARBA00004202"/>
    </source>
</evidence>
<dbReference type="HOGENOM" id="CLU_000604_1_22_7"/>
<dbReference type="GO" id="GO:0005886">
    <property type="term" value="C:plasma membrane"/>
    <property type="evidence" value="ECO:0007669"/>
    <property type="project" value="UniProtKB-SubCell"/>
</dbReference>
<dbReference type="Proteomes" id="UP000000442">
    <property type="component" value="Chromosome"/>
</dbReference>
<proteinExistence type="inferred from homology"/>
<evidence type="ECO:0000313" key="10">
    <source>
        <dbReference type="EMBL" id="ACN14514.1"/>
    </source>
</evidence>
<evidence type="ECO:0000256" key="3">
    <source>
        <dbReference type="ARBA" id="ARBA00022448"/>
    </source>
</evidence>
<evidence type="ECO:0000256" key="6">
    <source>
        <dbReference type="ARBA" id="ARBA00022840"/>
    </source>
</evidence>
<dbReference type="PIRSF" id="PIRSF039085">
    <property type="entry name" value="ABC_ATPase_HisP"/>
    <property type="match status" value="1"/>
</dbReference>
<dbReference type="Pfam" id="PF00005">
    <property type="entry name" value="ABC_tran"/>
    <property type="match status" value="1"/>
</dbReference>
<dbReference type="GO" id="GO:0015424">
    <property type="term" value="F:ABC-type amino acid transporter activity"/>
    <property type="evidence" value="ECO:0007669"/>
    <property type="project" value="InterPro"/>
</dbReference>
<dbReference type="AlphaFoldDB" id="C0Q9F0"/>
<dbReference type="EMBL" id="CP001087">
    <property type="protein sequence ID" value="ACN14514.1"/>
    <property type="molecule type" value="Genomic_DNA"/>
</dbReference>
<protein>
    <submittedName>
        <fullName evidence="10">GlnQ2</fullName>
    </submittedName>
</protein>
<evidence type="ECO:0000313" key="11">
    <source>
        <dbReference type="Proteomes" id="UP000000442"/>
    </source>
</evidence>
<dbReference type="InterPro" id="IPR017871">
    <property type="entry name" value="ABC_transporter-like_CS"/>
</dbReference>
<name>C0Q9F0_DESAH</name>
<dbReference type="PROSITE" id="PS00211">
    <property type="entry name" value="ABC_TRANSPORTER_1"/>
    <property type="match status" value="1"/>
</dbReference>
<dbReference type="InterPro" id="IPR030679">
    <property type="entry name" value="ABC_ATPase_HisP-typ"/>
</dbReference>
<feature type="domain" description="ABC transporter" evidence="9">
    <location>
        <begin position="5"/>
        <end position="239"/>
    </location>
</feature>
<dbReference type="eggNOG" id="COG1126">
    <property type="taxonomic scope" value="Bacteria"/>
</dbReference>
<dbReference type="Gene3D" id="3.40.50.300">
    <property type="entry name" value="P-loop containing nucleotide triphosphate hydrolases"/>
    <property type="match status" value="1"/>
</dbReference>
<dbReference type="GO" id="GO:0005524">
    <property type="term" value="F:ATP binding"/>
    <property type="evidence" value="ECO:0007669"/>
    <property type="project" value="UniProtKB-KW"/>
</dbReference>
<evidence type="ECO:0000256" key="8">
    <source>
        <dbReference type="ARBA" id="ARBA00023136"/>
    </source>
</evidence>
<dbReference type="InterPro" id="IPR003593">
    <property type="entry name" value="AAA+_ATPase"/>
</dbReference>
<dbReference type="InterPro" id="IPR003439">
    <property type="entry name" value="ABC_transporter-like_ATP-bd"/>
</dbReference>
<keyword evidence="4" id="KW-1003">Cell membrane</keyword>
<dbReference type="InterPro" id="IPR027417">
    <property type="entry name" value="P-loop_NTPase"/>
</dbReference>
<evidence type="ECO:0000256" key="7">
    <source>
        <dbReference type="ARBA" id="ARBA00022970"/>
    </source>
</evidence>
<reference evidence="10 11" key="1">
    <citation type="journal article" date="2009" name="Environ. Microbiol.">
        <title>Genome sequence of Desulfobacterium autotrophicum HRM2, a marine sulfate reducer oxidizing organic carbon completely to carbon dioxide.</title>
        <authorList>
            <person name="Strittmatter A.W."/>
            <person name="Liesegang H."/>
            <person name="Rabus R."/>
            <person name="Decker I."/>
            <person name="Amann J."/>
            <person name="Andres S."/>
            <person name="Henne A."/>
            <person name="Fricke W.F."/>
            <person name="Martinez-Arias R."/>
            <person name="Bartels D."/>
            <person name="Goesmann A."/>
            <person name="Krause L."/>
            <person name="Puehler A."/>
            <person name="Klenk H.P."/>
            <person name="Richter M."/>
            <person name="Schuler M."/>
            <person name="Gloeckner F.O."/>
            <person name="Meyerdierks A."/>
            <person name="Gottschalk G."/>
            <person name="Amann R."/>
        </authorList>
    </citation>
    <scope>NUCLEOTIDE SEQUENCE [LARGE SCALE GENOMIC DNA]</scope>
    <source>
        <strain evidence="11">ATCC 43914 / DSM 3382 / HRM2</strain>
    </source>
</reference>
<keyword evidence="11" id="KW-1185">Reference proteome</keyword>
<evidence type="ECO:0000256" key="2">
    <source>
        <dbReference type="ARBA" id="ARBA00005417"/>
    </source>
</evidence>
<keyword evidence="7" id="KW-0029">Amino-acid transport</keyword>
<evidence type="ECO:0000256" key="4">
    <source>
        <dbReference type="ARBA" id="ARBA00022475"/>
    </source>
</evidence>
<dbReference type="InterPro" id="IPR050086">
    <property type="entry name" value="MetN_ABC_transporter-like"/>
</dbReference>